<dbReference type="OrthoDB" id="3212118at2"/>
<dbReference type="InterPro" id="IPR024747">
    <property type="entry name" value="Pyridox_Oxase-rel"/>
</dbReference>
<evidence type="ECO:0000313" key="1">
    <source>
        <dbReference type="EMBL" id="GEL24269.1"/>
    </source>
</evidence>
<comment type="caution">
    <text evidence="1">The sequence shown here is derived from an EMBL/GenBank/DDBJ whole genome shotgun (WGS) entry which is preliminary data.</text>
</comment>
<proteinExistence type="predicted"/>
<dbReference type="EMBL" id="BJVJ01000031">
    <property type="protein sequence ID" value="GEL24269.1"/>
    <property type="molecule type" value="Genomic_DNA"/>
</dbReference>
<evidence type="ECO:0000313" key="2">
    <source>
        <dbReference type="Proteomes" id="UP000321685"/>
    </source>
</evidence>
<sequence length="135" mass="14296">MSTPTPYLADIDAVDCRALLATGHVGRIVFTRRALPESRPVGYAWDRGRIVFAVDDAAVARAIVGNAVAAFETDGFDEASARAWTVLAVGETFALAPAEALRLRPRLHGPWTGGPSATALALRPARLTGLHARHG</sequence>
<dbReference type="Pfam" id="PF12900">
    <property type="entry name" value="Pyridox_ox_2"/>
    <property type="match status" value="1"/>
</dbReference>
<evidence type="ECO:0008006" key="3">
    <source>
        <dbReference type="Google" id="ProtNLM"/>
    </source>
</evidence>
<protein>
    <recommendedName>
        <fullName evidence="3">Pyridoxamine 5'-phosphate oxidase</fullName>
    </recommendedName>
</protein>
<name>A0A511DHK8_9PSEU</name>
<reference evidence="1 2" key="1">
    <citation type="submission" date="2019-07" db="EMBL/GenBank/DDBJ databases">
        <title>Whole genome shotgun sequence of Pseudonocardia sulfidoxydans NBRC 16205.</title>
        <authorList>
            <person name="Hosoyama A."/>
            <person name="Uohara A."/>
            <person name="Ohji S."/>
            <person name="Ichikawa N."/>
        </authorList>
    </citation>
    <scope>NUCLEOTIDE SEQUENCE [LARGE SCALE GENOMIC DNA]</scope>
    <source>
        <strain evidence="1 2">NBRC 16205</strain>
    </source>
</reference>
<gene>
    <name evidence="1" type="ORF">PSU4_32230</name>
</gene>
<accession>A0A511DHK8</accession>
<dbReference type="Gene3D" id="2.30.110.10">
    <property type="entry name" value="Electron Transport, Fmn-binding Protein, Chain A"/>
    <property type="match status" value="1"/>
</dbReference>
<keyword evidence="2" id="KW-1185">Reference proteome</keyword>
<dbReference type="RefSeq" id="WP_147108869.1">
    <property type="nucleotide sequence ID" value="NZ_BJVJ01000031.1"/>
</dbReference>
<organism evidence="1 2">
    <name type="scientific">Pseudonocardia sulfidoxydans NBRC 16205</name>
    <dbReference type="NCBI Taxonomy" id="1223511"/>
    <lineage>
        <taxon>Bacteria</taxon>
        <taxon>Bacillati</taxon>
        <taxon>Actinomycetota</taxon>
        <taxon>Actinomycetes</taxon>
        <taxon>Pseudonocardiales</taxon>
        <taxon>Pseudonocardiaceae</taxon>
        <taxon>Pseudonocardia</taxon>
    </lineage>
</organism>
<dbReference type="AlphaFoldDB" id="A0A511DHK8"/>
<dbReference type="Proteomes" id="UP000321685">
    <property type="component" value="Unassembled WGS sequence"/>
</dbReference>
<dbReference type="SUPFAM" id="SSF50475">
    <property type="entry name" value="FMN-binding split barrel"/>
    <property type="match status" value="1"/>
</dbReference>
<dbReference type="InterPro" id="IPR012349">
    <property type="entry name" value="Split_barrel_FMN-bd"/>
</dbReference>